<organism evidence="1 2">
    <name type="scientific">Qipengyuania algicida</name>
    <dbReference type="NCBI Taxonomy" id="1836209"/>
    <lineage>
        <taxon>Bacteria</taxon>
        <taxon>Pseudomonadati</taxon>
        <taxon>Pseudomonadota</taxon>
        <taxon>Alphaproteobacteria</taxon>
        <taxon>Sphingomonadales</taxon>
        <taxon>Erythrobacteraceae</taxon>
        <taxon>Qipengyuania</taxon>
    </lineage>
</organism>
<name>A0A845AD73_9SPHN</name>
<reference evidence="1 2" key="1">
    <citation type="submission" date="2019-12" db="EMBL/GenBank/DDBJ databases">
        <title>Genomic-based taxomic classification of the family Erythrobacteraceae.</title>
        <authorList>
            <person name="Xu L."/>
        </authorList>
    </citation>
    <scope>NUCLEOTIDE SEQUENCE [LARGE SCALE GENOMIC DNA]</scope>
    <source>
        <strain evidence="1 2">KEMB 9005-328</strain>
    </source>
</reference>
<accession>A0A845AD73</accession>
<gene>
    <name evidence="1" type="ORF">GRI58_06150</name>
</gene>
<dbReference type="PANTHER" id="PTHR37816">
    <property type="entry name" value="YALI0E33011P"/>
    <property type="match status" value="1"/>
</dbReference>
<proteinExistence type="predicted"/>
<dbReference type="Proteomes" id="UP000439780">
    <property type="component" value="Unassembled WGS sequence"/>
</dbReference>
<keyword evidence="1" id="KW-0418">Kinase</keyword>
<dbReference type="InterPro" id="IPR052922">
    <property type="entry name" value="Cytidylate_Kinase-2"/>
</dbReference>
<dbReference type="PANTHER" id="PTHR37816:SF1">
    <property type="entry name" value="TOXIN"/>
    <property type="match status" value="1"/>
</dbReference>
<evidence type="ECO:0000313" key="1">
    <source>
        <dbReference type="EMBL" id="MXP28402.1"/>
    </source>
</evidence>
<dbReference type="EMBL" id="WTYA01000004">
    <property type="protein sequence ID" value="MXP28402.1"/>
    <property type="molecule type" value="Genomic_DNA"/>
</dbReference>
<keyword evidence="2" id="KW-1185">Reference proteome</keyword>
<sequence length="173" mass="19719">MMRAMERVLVIGSPGSGKSIFARKLALRTGLPLIHLDAEYHQPGWIEPSPDKWDATLSGILGGESWIIDGNYGSSLKRRLLRADTVIVLDYPTRLCLWRLLKRIARHYGSVREDAAPGCPERFDWEFIRYVAAFRRTKIQGQDRQLAAFTGKTVRFRKPREAKQWLEGIAPLG</sequence>
<dbReference type="InterPro" id="IPR027417">
    <property type="entry name" value="P-loop_NTPase"/>
</dbReference>
<dbReference type="Gene3D" id="3.40.50.300">
    <property type="entry name" value="P-loop containing nucleotide triphosphate hydrolases"/>
    <property type="match status" value="1"/>
</dbReference>
<dbReference type="RefSeq" id="WP_160752712.1">
    <property type="nucleotide sequence ID" value="NZ_WTYA01000004.1"/>
</dbReference>
<dbReference type="SUPFAM" id="SSF52540">
    <property type="entry name" value="P-loop containing nucleoside triphosphate hydrolases"/>
    <property type="match status" value="1"/>
</dbReference>
<keyword evidence="1" id="KW-0808">Transferase</keyword>
<dbReference type="GO" id="GO:0016301">
    <property type="term" value="F:kinase activity"/>
    <property type="evidence" value="ECO:0007669"/>
    <property type="project" value="UniProtKB-KW"/>
</dbReference>
<evidence type="ECO:0000313" key="2">
    <source>
        <dbReference type="Proteomes" id="UP000439780"/>
    </source>
</evidence>
<dbReference type="AlphaFoldDB" id="A0A845AD73"/>
<protein>
    <submittedName>
        <fullName evidence="1">Adenylate kinase</fullName>
    </submittedName>
</protein>
<comment type="caution">
    <text evidence="1">The sequence shown here is derived from an EMBL/GenBank/DDBJ whole genome shotgun (WGS) entry which is preliminary data.</text>
</comment>
<dbReference type="OrthoDB" id="7210594at2"/>